<dbReference type="AlphaFoldDB" id="A0A8H6ZJB6"/>
<evidence type="ECO:0000256" key="1">
    <source>
        <dbReference type="SAM" id="MobiDB-lite"/>
    </source>
</evidence>
<feature type="region of interest" description="Disordered" evidence="1">
    <location>
        <begin position="256"/>
        <end position="315"/>
    </location>
</feature>
<dbReference type="Proteomes" id="UP000623687">
    <property type="component" value="Unassembled WGS sequence"/>
</dbReference>
<feature type="compositionally biased region" description="Pro residues" evidence="1">
    <location>
        <begin position="61"/>
        <end position="72"/>
    </location>
</feature>
<comment type="caution">
    <text evidence="2">The sequence shown here is derived from an EMBL/GenBank/DDBJ whole genome shotgun (WGS) entry which is preliminary data.</text>
</comment>
<sequence>MFSALLQRRSPSPRRSGFVPALASPLEIAPREGPSTTSVRPPFPPRRPLRHQRRQAMAIQIPPPVMTSPPTSPLYNHGPLSPLPKTPINTYSLPSSPPGAPLRCRIDYPSRLTDDGESSSTCVPDKIDLLLSESTVGGGSDAGGSTTSSIGSLLDAAFRRSTDRMHAEFLNLRTLCTKILLTGKQVPREQMDGINLDLLVPGGMFDDLDDDDDEPPHDAPMDFEDCNSASPATTYYSLSPSSSPIRYDIDLPVEPAAASRPSPLPLSSHPRPGSSSSPPVLLLNLPDPFPNGNTFEPLRTKKRKQTDSSVPRESTIAKRQRLRTTRTFLSAEDAEDAAEEAEVEAELLELQPPEDADFDVTYNRTRGRLHRAPVEWLLHQSRLVHPPPIRVVDSVFLD</sequence>
<keyword evidence="3" id="KW-1185">Reference proteome</keyword>
<feature type="compositionally biased region" description="Acidic residues" evidence="1">
    <location>
        <begin position="206"/>
        <end position="225"/>
    </location>
</feature>
<name>A0A8H6ZJB6_PLEOS</name>
<dbReference type="OrthoDB" id="3042279at2759"/>
<evidence type="ECO:0000313" key="2">
    <source>
        <dbReference type="EMBL" id="KAF7421174.1"/>
    </source>
</evidence>
<reference evidence="2" key="1">
    <citation type="submission" date="2019-07" db="EMBL/GenBank/DDBJ databases">
        <authorList>
            <person name="Palmer J.M."/>
        </authorList>
    </citation>
    <scope>NUCLEOTIDE SEQUENCE</scope>
    <source>
        <strain evidence="2">PC9</strain>
    </source>
</reference>
<accession>A0A8H6ZJB6</accession>
<protein>
    <submittedName>
        <fullName evidence="2">Uncharacterized protein</fullName>
    </submittedName>
</protein>
<dbReference type="VEuPathDB" id="FungiDB:PC9H_011694"/>
<gene>
    <name evidence="2" type="ORF">PC9H_011694</name>
</gene>
<proteinExistence type="predicted"/>
<dbReference type="RefSeq" id="XP_036627032.1">
    <property type="nucleotide sequence ID" value="XM_036781177.1"/>
</dbReference>
<feature type="region of interest" description="Disordered" evidence="1">
    <location>
        <begin position="205"/>
        <end position="227"/>
    </location>
</feature>
<organism evidence="2 3">
    <name type="scientific">Pleurotus ostreatus</name>
    <name type="common">Oyster mushroom</name>
    <name type="synonym">White-rot fungus</name>
    <dbReference type="NCBI Taxonomy" id="5322"/>
    <lineage>
        <taxon>Eukaryota</taxon>
        <taxon>Fungi</taxon>
        <taxon>Dikarya</taxon>
        <taxon>Basidiomycota</taxon>
        <taxon>Agaricomycotina</taxon>
        <taxon>Agaricomycetes</taxon>
        <taxon>Agaricomycetidae</taxon>
        <taxon>Agaricales</taxon>
        <taxon>Pleurotineae</taxon>
        <taxon>Pleurotaceae</taxon>
        <taxon>Pleurotus</taxon>
    </lineage>
</organism>
<feature type="compositionally biased region" description="Low complexity" evidence="1">
    <location>
        <begin position="265"/>
        <end position="286"/>
    </location>
</feature>
<evidence type="ECO:0000313" key="3">
    <source>
        <dbReference type="Proteomes" id="UP000623687"/>
    </source>
</evidence>
<dbReference type="GeneID" id="59381512"/>
<feature type="region of interest" description="Disordered" evidence="1">
    <location>
        <begin position="1"/>
        <end position="100"/>
    </location>
</feature>
<dbReference type="EMBL" id="JACETU010000009">
    <property type="protein sequence ID" value="KAF7421174.1"/>
    <property type="molecule type" value="Genomic_DNA"/>
</dbReference>